<reference evidence="2 3" key="1">
    <citation type="submission" date="2016-03" db="EMBL/GenBank/DDBJ databases">
        <title>Trachymyrmex septentrionalis WGS genome.</title>
        <authorList>
            <person name="Nygaard S."/>
            <person name="Hu H."/>
            <person name="Boomsma J."/>
            <person name="Zhang G."/>
        </authorList>
    </citation>
    <scope>NUCLEOTIDE SEQUENCE [LARGE SCALE GENOMIC DNA]</scope>
    <source>
        <strain evidence="2">Tsep2-gDNA-1</strain>
        <tissue evidence="2">Whole body</tissue>
    </source>
</reference>
<sequence length="137" mass="16076">MSEESRRPSKVERNRDLASPPDTLHATRETWNDFERRVSGFALPLEPYPLPLDAARPQIGNSLRNNLRCDATYRRKADKRIWEDGQGRCNEKRYLRIQLKFLQNVFVSDRRRNTRERPGTILITSLFARARVQGLIP</sequence>
<evidence type="ECO:0000313" key="2">
    <source>
        <dbReference type="EMBL" id="KYN32017.1"/>
    </source>
</evidence>
<dbReference type="Proteomes" id="UP000078541">
    <property type="component" value="Unassembled WGS sequence"/>
</dbReference>
<evidence type="ECO:0000313" key="3">
    <source>
        <dbReference type="Proteomes" id="UP000078541"/>
    </source>
</evidence>
<gene>
    <name evidence="2" type="ORF">ALC56_13770</name>
</gene>
<keyword evidence="3" id="KW-1185">Reference proteome</keyword>
<organism evidence="2 3">
    <name type="scientific">Trachymyrmex septentrionalis</name>
    <dbReference type="NCBI Taxonomy" id="34720"/>
    <lineage>
        <taxon>Eukaryota</taxon>
        <taxon>Metazoa</taxon>
        <taxon>Ecdysozoa</taxon>
        <taxon>Arthropoda</taxon>
        <taxon>Hexapoda</taxon>
        <taxon>Insecta</taxon>
        <taxon>Pterygota</taxon>
        <taxon>Neoptera</taxon>
        <taxon>Endopterygota</taxon>
        <taxon>Hymenoptera</taxon>
        <taxon>Apocrita</taxon>
        <taxon>Aculeata</taxon>
        <taxon>Formicoidea</taxon>
        <taxon>Formicidae</taxon>
        <taxon>Myrmicinae</taxon>
        <taxon>Trachymyrmex</taxon>
    </lineage>
</organism>
<feature type="compositionally biased region" description="Basic and acidic residues" evidence="1">
    <location>
        <begin position="1"/>
        <end position="16"/>
    </location>
</feature>
<dbReference type="AlphaFoldDB" id="A0A195EVU2"/>
<proteinExistence type="predicted"/>
<feature type="region of interest" description="Disordered" evidence="1">
    <location>
        <begin position="1"/>
        <end position="24"/>
    </location>
</feature>
<dbReference type="EMBL" id="KQ981958">
    <property type="protein sequence ID" value="KYN32017.1"/>
    <property type="molecule type" value="Genomic_DNA"/>
</dbReference>
<evidence type="ECO:0000256" key="1">
    <source>
        <dbReference type="SAM" id="MobiDB-lite"/>
    </source>
</evidence>
<name>A0A195EVU2_9HYME</name>
<accession>A0A195EVU2</accession>
<protein>
    <submittedName>
        <fullName evidence="2">Uncharacterized protein</fullName>
    </submittedName>
</protein>